<dbReference type="Gene3D" id="3.40.50.460">
    <property type="entry name" value="Phosphofructokinase domain"/>
    <property type="match status" value="1"/>
</dbReference>
<comment type="function">
    <text evidence="2">Catalyzes the phosphorylation of D-fructose 6-phosphate to fructose 1,6-bisphosphate by ATP, the first committing step of glycolysis.</text>
</comment>
<dbReference type="GO" id="GO:0003872">
    <property type="term" value="F:6-phosphofructokinase activity"/>
    <property type="evidence" value="ECO:0007669"/>
    <property type="project" value="UniProtKB-EC"/>
</dbReference>
<evidence type="ECO:0000256" key="7">
    <source>
        <dbReference type="ARBA" id="ARBA00022679"/>
    </source>
</evidence>
<evidence type="ECO:0000256" key="14">
    <source>
        <dbReference type="ARBA" id="ARBA00038478"/>
    </source>
</evidence>
<dbReference type="GO" id="GO:0006002">
    <property type="term" value="P:fructose 6-phosphate metabolic process"/>
    <property type="evidence" value="ECO:0007669"/>
    <property type="project" value="InterPro"/>
</dbReference>
<comment type="cofactor">
    <cofactor evidence="1">
        <name>Mg(2+)</name>
        <dbReference type="ChEBI" id="CHEBI:18420"/>
    </cofactor>
</comment>
<organism evidence="17">
    <name type="scientific">Clostridioides difficile</name>
    <name type="common">Peptoclostridium difficile</name>
    <dbReference type="NCBI Taxonomy" id="1496"/>
    <lineage>
        <taxon>Bacteria</taxon>
        <taxon>Bacillati</taxon>
        <taxon>Bacillota</taxon>
        <taxon>Clostridia</taxon>
        <taxon>Peptostreptococcales</taxon>
        <taxon>Peptostreptococcaceae</taxon>
        <taxon>Clostridioides</taxon>
    </lineage>
</organism>
<protein>
    <recommendedName>
        <fullName evidence="5">6-phosphofructokinase</fullName>
        <ecNumber evidence="5">2.7.1.11</ecNumber>
    </recommendedName>
</protein>
<keyword evidence="11" id="KW-0067">ATP-binding</keyword>
<dbReference type="GO" id="GO:0005524">
    <property type="term" value="F:ATP binding"/>
    <property type="evidence" value="ECO:0007669"/>
    <property type="project" value="UniProtKB-KW"/>
</dbReference>
<comment type="catalytic activity">
    <reaction evidence="15">
        <text>beta-D-fructose 6-phosphate + ATP = beta-D-fructose 1,6-bisphosphate + ADP + H(+)</text>
        <dbReference type="Rhea" id="RHEA:16109"/>
        <dbReference type="ChEBI" id="CHEBI:15378"/>
        <dbReference type="ChEBI" id="CHEBI:30616"/>
        <dbReference type="ChEBI" id="CHEBI:32966"/>
        <dbReference type="ChEBI" id="CHEBI:57634"/>
        <dbReference type="ChEBI" id="CHEBI:456216"/>
        <dbReference type="EC" id="2.7.1.11"/>
    </reaction>
</comment>
<dbReference type="InterPro" id="IPR000023">
    <property type="entry name" value="Phosphofructokinase_dom"/>
</dbReference>
<dbReference type="GO" id="GO:0030388">
    <property type="term" value="P:fructose 1,6-bisphosphate metabolic process"/>
    <property type="evidence" value="ECO:0007669"/>
    <property type="project" value="TreeGrafter"/>
</dbReference>
<dbReference type="GO" id="GO:0061621">
    <property type="term" value="P:canonical glycolysis"/>
    <property type="evidence" value="ECO:0007669"/>
    <property type="project" value="TreeGrafter"/>
</dbReference>
<proteinExistence type="inferred from homology"/>
<evidence type="ECO:0000256" key="13">
    <source>
        <dbReference type="ARBA" id="ARBA00023152"/>
    </source>
</evidence>
<evidence type="ECO:0000256" key="3">
    <source>
        <dbReference type="ARBA" id="ARBA00004496"/>
    </source>
</evidence>
<keyword evidence="8" id="KW-0479">Metal-binding</keyword>
<keyword evidence="10 17" id="KW-0418">Kinase</keyword>
<keyword evidence="6" id="KW-0963">Cytoplasm</keyword>
<evidence type="ECO:0000256" key="2">
    <source>
        <dbReference type="ARBA" id="ARBA00002659"/>
    </source>
</evidence>
<evidence type="ECO:0000256" key="6">
    <source>
        <dbReference type="ARBA" id="ARBA00022490"/>
    </source>
</evidence>
<evidence type="ECO:0000256" key="4">
    <source>
        <dbReference type="ARBA" id="ARBA00004679"/>
    </source>
</evidence>
<keyword evidence="9" id="KW-0547">Nucleotide-binding</keyword>
<reference evidence="17" key="1">
    <citation type="submission" date="2018-06" db="EMBL/GenBank/DDBJ databases">
        <authorList>
            <consortium name="Pathogen Informatics"/>
            <person name="Doyle S."/>
        </authorList>
    </citation>
    <scope>NUCLEOTIDE SEQUENCE</scope>
    <source>
        <strain evidence="17">NCTC13307</strain>
    </source>
</reference>
<evidence type="ECO:0000256" key="10">
    <source>
        <dbReference type="ARBA" id="ARBA00022777"/>
    </source>
</evidence>
<evidence type="ECO:0000256" key="11">
    <source>
        <dbReference type="ARBA" id="ARBA00022840"/>
    </source>
</evidence>
<comment type="similarity">
    <text evidence="14">Belongs to the phosphofructokinase type A (PFKA) family.</text>
</comment>
<keyword evidence="12" id="KW-0460">Magnesium</keyword>
<keyword evidence="7 17" id="KW-0808">Transferase</keyword>
<evidence type="ECO:0000256" key="5">
    <source>
        <dbReference type="ARBA" id="ARBA00012055"/>
    </source>
</evidence>
<dbReference type="PANTHER" id="PTHR13697:SF4">
    <property type="entry name" value="ATP-DEPENDENT 6-PHOSPHOFRUCTOKINASE"/>
    <property type="match status" value="1"/>
</dbReference>
<accession>A0A381KLK8</accession>
<evidence type="ECO:0000256" key="12">
    <source>
        <dbReference type="ARBA" id="ARBA00022842"/>
    </source>
</evidence>
<evidence type="ECO:0000256" key="9">
    <source>
        <dbReference type="ARBA" id="ARBA00022741"/>
    </source>
</evidence>
<dbReference type="UniPathway" id="UPA00109">
    <property type="reaction ID" value="UER00182"/>
</dbReference>
<dbReference type="SUPFAM" id="SSF53784">
    <property type="entry name" value="Phosphofructokinase"/>
    <property type="match status" value="1"/>
</dbReference>
<evidence type="ECO:0000259" key="16">
    <source>
        <dbReference type="Pfam" id="PF00365"/>
    </source>
</evidence>
<name>A0A381KLK8_CLODI</name>
<dbReference type="InterPro" id="IPR035966">
    <property type="entry name" value="PKF_sf"/>
</dbReference>
<evidence type="ECO:0000256" key="15">
    <source>
        <dbReference type="ARBA" id="ARBA00048070"/>
    </source>
</evidence>
<dbReference type="AlphaFoldDB" id="A0A381KLK8"/>
<dbReference type="EC" id="2.7.1.11" evidence="5"/>
<evidence type="ECO:0000313" key="17">
    <source>
        <dbReference type="EMBL" id="SUY83146.1"/>
    </source>
</evidence>
<evidence type="ECO:0000256" key="1">
    <source>
        <dbReference type="ARBA" id="ARBA00001946"/>
    </source>
</evidence>
<dbReference type="InterPro" id="IPR022953">
    <property type="entry name" value="ATP_PFK"/>
</dbReference>
<gene>
    <name evidence="17" type="primary">pfkA_2</name>
    <name evidence="17" type="ORF">NCTC13307_04260</name>
</gene>
<dbReference type="GO" id="GO:0070095">
    <property type="term" value="F:fructose-6-phosphate binding"/>
    <property type="evidence" value="ECO:0007669"/>
    <property type="project" value="TreeGrafter"/>
</dbReference>
<comment type="pathway">
    <text evidence="4">Carbohydrate degradation; glycolysis; D-glyceraldehyde 3-phosphate and glycerone phosphate from D-glucose: step 3/4.</text>
</comment>
<dbReference type="GO" id="GO:0048029">
    <property type="term" value="F:monosaccharide binding"/>
    <property type="evidence" value="ECO:0007669"/>
    <property type="project" value="TreeGrafter"/>
</dbReference>
<comment type="subcellular location">
    <subcellularLocation>
        <location evidence="3">Cytoplasm</location>
    </subcellularLocation>
</comment>
<sequence length="59" mass="6432">MGRHCGDLALYAGLAGGAETIIVPEVEITVDEVALRLKTTQKRGKRHSIIVLAERSRKC</sequence>
<dbReference type="EMBL" id="UFWD01000002">
    <property type="protein sequence ID" value="SUY83146.1"/>
    <property type="molecule type" value="Genomic_DNA"/>
</dbReference>
<dbReference type="Pfam" id="PF00365">
    <property type="entry name" value="PFK"/>
    <property type="match status" value="1"/>
</dbReference>
<dbReference type="PRINTS" id="PR00476">
    <property type="entry name" value="PHFRCTKINASE"/>
</dbReference>
<feature type="domain" description="Phosphofructokinase" evidence="16">
    <location>
        <begin position="1"/>
        <end position="57"/>
    </location>
</feature>
<dbReference type="GO" id="GO:0042802">
    <property type="term" value="F:identical protein binding"/>
    <property type="evidence" value="ECO:0007669"/>
    <property type="project" value="TreeGrafter"/>
</dbReference>
<dbReference type="PANTHER" id="PTHR13697">
    <property type="entry name" value="PHOSPHOFRUCTOKINASE"/>
    <property type="match status" value="1"/>
</dbReference>
<dbReference type="GO" id="GO:0046872">
    <property type="term" value="F:metal ion binding"/>
    <property type="evidence" value="ECO:0007669"/>
    <property type="project" value="UniProtKB-KW"/>
</dbReference>
<dbReference type="GO" id="GO:0016208">
    <property type="term" value="F:AMP binding"/>
    <property type="evidence" value="ECO:0007669"/>
    <property type="project" value="TreeGrafter"/>
</dbReference>
<keyword evidence="13" id="KW-0324">Glycolysis</keyword>
<evidence type="ECO:0000256" key="8">
    <source>
        <dbReference type="ARBA" id="ARBA00022723"/>
    </source>
</evidence>
<dbReference type="GO" id="GO:0005945">
    <property type="term" value="C:6-phosphofructokinase complex"/>
    <property type="evidence" value="ECO:0007669"/>
    <property type="project" value="TreeGrafter"/>
</dbReference>